<dbReference type="InterPro" id="IPR001356">
    <property type="entry name" value="HD"/>
</dbReference>
<feature type="DNA-binding region" description="Homeobox" evidence="8">
    <location>
        <begin position="405"/>
        <end position="467"/>
    </location>
</feature>
<dbReference type="RefSeq" id="XP_020081644.1">
    <property type="nucleotide sequence ID" value="XM_020226055.1"/>
</dbReference>
<dbReference type="Pfam" id="PF05920">
    <property type="entry name" value="Homeobox_KN"/>
    <property type="match status" value="1"/>
</dbReference>
<dbReference type="Pfam" id="PF07526">
    <property type="entry name" value="POX"/>
    <property type="match status" value="1"/>
</dbReference>
<reference evidence="11" key="1">
    <citation type="journal article" date="2015" name="Nat. Genet.">
        <title>The pineapple genome and the evolution of CAM photosynthesis.</title>
        <authorList>
            <person name="Ming R."/>
            <person name="VanBuren R."/>
            <person name="Wai C.M."/>
            <person name="Tang H."/>
            <person name="Schatz M.C."/>
            <person name="Bowers J.E."/>
            <person name="Lyons E."/>
            <person name="Wang M.L."/>
            <person name="Chen J."/>
            <person name="Biggers E."/>
            <person name="Zhang J."/>
            <person name="Huang L."/>
            <person name="Zhang L."/>
            <person name="Miao W."/>
            <person name="Zhang J."/>
            <person name="Ye Z."/>
            <person name="Miao C."/>
            <person name="Lin Z."/>
            <person name="Wang H."/>
            <person name="Zhou H."/>
            <person name="Yim W.C."/>
            <person name="Priest H.D."/>
            <person name="Zheng C."/>
            <person name="Woodhouse M."/>
            <person name="Edger P.P."/>
            <person name="Guyot R."/>
            <person name="Guo H.B."/>
            <person name="Guo H."/>
            <person name="Zheng G."/>
            <person name="Singh R."/>
            <person name="Sharma A."/>
            <person name="Min X."/>
            <person name="Zheng Y."/>
            <person name="Lee H."/>
            <person name="Gurtowski J."/>
            <person name="Sedlazeck F.J."/>
            <person name="Harkess A."/>
            <person name="McKain M.R."/>
            <person name="Liao Z."/>
            <person name="Fang J."/>
            <person name="Liu J."/>
            <person name="Zhang X."/>
            <person name="Zhang Q."/>
            <person name="Hu W."/>
            <person name="Qin Y."/>
            <person name="Wang K."/>
            <person name="Chen L.Y."/>
            <person name="Shirley N."/>
            <person name="Lin Y.R."/>
            <person name="Liu L.Y."/>
            <person name="Hernandez A.G."/>
            <person name="Wright C.L."/>
            <person name="Bulone V."/>
            <person name="Tuskan G.A."/>
            <person name="Heath K."/>
            <person name="Zee F."/>
            <person name="Moore P.H."/>
            <person name="Sunkar R."/>
            <person name="Leebens-Mack J.H."/>
            <person name="Mockler T."/>
            <person name="Bennetzen J.L."/>
            <person name="Freeling M."/>
            <person name="Sankoff D."/>
            <person name="Paterson A.H."/>
            <person name="Zhu X."/>
            <person name="Yang X."/>
            <person name="Smith J.A."/>
            <person name="Cushman J.C."/>
            <person name="Paull R.E."/>
            <person name="Yu Q."/>
        </authorList>
    </citation>
    <scope>NUCLEOTIDE SEQUENCE [LARGE SCALE GENOMIC DNA]</scope>
    <source>
        <strain evidence="11">cv. F153</strain>
    </source>
</reference>
<dbReference type="InterPro" id="IPR009057">
    <property type="entry name" value="Homeodomain-like_sf"/>
</dbReference>
<evidence type="ECO:0000313" key="16">
    <source>
        <dbReference type="RefSeq" id="XP_020081699.1"/>
    </source>
</evidence>
<dbReference type="InterPro" id="IPR008422">
    <property type="entry name" value="KN_HD"/>
</dbReference>
<evidence type="ECO:0000256" key="9">
    <source>
        <dbReference type="SAM" id="MobiDB-lite"/>
    </source>
</evidence>
<dbReference type="FunFam" id="1.10.10.60:FF:000117">
    <property type="entry name" value="BEL1-like homeodomain protein 9"/>
    <property type="match status" value="1"/>
</dbReference>
<feature type="compositionally biased region" description="Polar residues" evidence="9">
    <location>
        <begin position="496"/>
        <end position="510"/>
    </location>
</feature>
<reference evidence="12 13" key="2">
    <citation type="submission" date="2025-04" db="UniProtKB">
        <authorList>
            <consortium name="RefSeq"/>
        </authorList>
    </citation>
    <scope>IDENTIFICATION</scope>
    <source>
        <tissue evidence="12 13">Leaf</tissue>
    </source>
</reference>
<dbReference type="GeneID" id="109705116"/>
<dbReference type="RefSeq" id="XP_020081751.1">
    <property type="nucleotide sequence ID" value="XM_020226162.1"/>
</dbReference>
<dbReference type="PANTHER" id="PTHR11850">
    <property type="entry name" value="HOMEOBOX PROTEIN TRANSCRIPTION FACTORS"/>
    <property type="match status" value="1"/>
</dbReference>
<dbReference type="RefSeq" id="XP_020081538.1">
    <property type="nucleotide sequence ID" value="XM_020225949.1"/>
</dbReference>
<keyword evidence="5 8" id="KW-0371">Homeobox</keyword>
<comment type="similarity">
    <text evidence="2">Belongs to the TALE/BELL homeobox family.</text>
</comment>
<feature type="region of interest" description="Disordered" evidence="9">
    <location>
        <begin position="244"/>
        <end position="289"/>
    </location>
</feature>
<feature type="compositionally biased region" description="Low complexity" evidence="9">
    <location>
        <begin position="480"/>
        <end position="490"/>
    </location>
</feature>
<keyword evidence="7 8" id="KW-0539">Nucleus</keyword>
<dbReference type="CDD" id="cd00086">
    <property type="entry name" value="homeodomain"/>
    <property type="match status" value="1"/>
</dbReference>
<dbReference type="RefSeq" id="XP_020081581.1">
    <property type="nucleotide sequence ID" value="XM_020225992.1"/>
</dbReference>
<dbReference type="Gene3D" id="1.10.10.60">
    <property type="entry name" value="Homeodomain-like"/>
    <property type="match status" value="1"/>
</dbReference>
<accession>A0A6P5EJ73</accession>
<dbReference type="PROSITE" id="PS50071">
    <property type="entry name" value="HOMEOBOX_2"/>
    <property type="match status" value="1"/>
</dbReference>
<evidence type="ECO:0000256" key="1">
    <source>
        <dbReference type="ARBA" id="ARBA00004123"/>
    </source>
</evidence>
<dbReference type="SMART" id="SM00389">
    <property type="entry name" value="HOX"/>
    <property type="match status" value="1"/>
</dbReference>
<evidence type="ECO:0000313" key="13">
    <source>
        <dbReference type="RefSeq" id="XP_020081538.1"/>
    </source>
</evidence>
<dbReference type="InterPro" id="IPR050224">
    <property type="entry name" value="TALE_homeobox"/>
</dbReference>
<evidence type="ECO:0000256" key="5">
    <source>
        <dbReference type="ARBA" id="ARBA00023155"/>
    </source>
</evidence>
<dbReference type="OrthoDB" id="10056939at2759"/>
<dbReference type="GO" id="GO:0005634">
    <property type="term" value="C:nucleus"/>
    <property type="evidence" value="ECO:0007669"/>
    <property type="project" value="UniProtKB-SubCell"/>
</dbReference>
<evidence type="ECO:0000256" key="8">
    <source>
        <dbReference type="PROSITE-ProRule" id="PRU00108"/>
    </source>
</evidence>
<sequence>MATFYSSSTNQRNSVPNLCLRDPANASYMESSAQGNLPYLNFSSSTPYSDSLAGNSESQHNYVLLPAPSTVVSQSSFTGAQNMVPSQMADHTFNSRRNEMSFMRMIDGSANRSENLAQNPLSDDTQMGLRPQLITLNGQSFSSQQPNVSAMQNNQGLSLSLGTQIPLPNYQYQPTSADISFIAPNQSSLGNTGSCGEDNMKAKQVHMNVSPYGYSTLASSIPNSKYLKAAQELLDEVANVRKTLKKKEDKSQSLNTCKDTDGGSKAEGASSNPQEDTADDLSELSPAERQDLQNKVTKLLAMLDEVDRRYRQYYHQMQIVVSSFDAIAGCGASKPYTTLALQTISRQFRCLRDAINSQIQATRRSLGEQDTSSKGNGGISRLRYIDQQIRQQRAMQQFGMMQHNAWRPQRGLPESSVSILRAWLFEHFLHPYPKDSEKLMLARQTGLTRSQVSNWFINARVRLWKPMIEEMYKEELGDAQIDSNSSSDNQSKGRNDMQNSDDCGNLQSPATEKCATSQLSSYSKVDFAPTMNPNLTNQNHNVGGSILLQEALNHSDGNSRLMAYQMAELGHYGNGGVSLTLGLQHNNGSFLGSAPIVADAEEYGYMNMEDRRERFGSSHLLHDFVA</sequence>
<organism evidence="13">
    <name type="scientific">Ananas comosus</name>
    <name type="common">Pineapple</name>
    <name type="synonym">Ananas ananas</name>
    <dbReference type="NCBI Taxonomy" id="4615"/>
    <lineage>
        <taxon>Eukaryota</taxon>
        <taxon>Viridiplantae</taxon>
        <taxon>Streptophyta</taxon>
        <taxon>Embryophyta</taxon>
        <taxon>Tracheophyta</taxon>
        <taxon>Spermatophyta</taxon>
        <taxon>Magnoliopsida</taxon>
        <taxon>Liliopsida</taxon>
        <taxon>Poales</taxon>
        <taxon>Bromeliaceae</taxon>
        <taxon>Bromelioideae</taxon>
        <taxon>Ananas</taxon>
    </lineage>
</organism>
<keyword evidence="3" id="KW-0805">Transcription regulation</keyword>
<keyword evidence="4 8" id="KW-0238">DNA-binding</keyword>
<comment type="subcellular location">
    <subcellularLocation>
        <location evidence="1 8">Nucleus</location>
    </subcellularLocation>
</comment>
<evidence type="ECO:0000259" key="10">
    <source>
        <dbReference type="PROSITE" id="PS50071"/>
    </source>
</evidence>
<gene>
    <name evidence="12 13 14 15 16 17" type="primary">LOC109705116</name>
</gene>
<dbReference type="GO" id="GO:0006355">
    <property type="term" value="P:regulation of DNA-templated transcription"/>
    <property type="evidence" value="ECO:0007669"/>
    <property type="project" value="InterPro"/>
</dbReference>
<dbReference type="SMART" id="SM00574">
    <property type="entry name" value="POX"/>
    <property type="match status" value="1"/>
</dbReference>
<evidence type="ECO:0000313" key="15">
    <source>
        <dbReference type="RefSeq" id="XP_020081644.1"/>
    </source>
</evidence>
<dbReference type="AlphaFoldDB" id="A0A6P5EJ73"/>
<feature type="domain" description="Homeobox" evidence="10">
    <location>
        <begin position="403"/>
        <end position="466"/>
    </location>
</feature>
<keyword evidence="11" id="KW-1185">Reference proteome</keyword>
<evidence type="ECO:0000256" key="6">
    <source>
        <dbReference type="ARBA" id="ARBA00023163"/>
    </source>
</evidence>
<evidence type="ECO:0000313" key="12">
    <source>
        <dbReference type="RefSeq" id="XP_020081485.1"/>
    </source>
</evidence>
<protein>
    <submittedName>
        <fullName evidence="12 13">BEL1-like homeodomain protein 7 isoform X1</fullName>
    </submittedName>
</protein>
<evidence type="ECO:0000256" key="4">
    <source>
        <dbReference type="ARBA" id="ARBA00023125"/>
    </source>
</evidence>
<proteinExistence type="inferred from homology"/>
<dbReference type="InterPro" id="IPR006563">
    <property type="entry name" value="POX_dom"/>
</dbReference>
<dbReference type="GO" id="GO:0003677">
    <property type="term" value="F:DNA binding"/>
    <property type="evidence" value="ECO:0007669"/>
    <property type="project" value="UniProtKB-UniRule"/>
</dbReference>
<dbReference type="SUPFAM" id="SSF46689">
    <property type="entry name" value="Homeodomain-like"/>
    <property type="match status" value="1"/>
</dbReference>
<dbReference type="RefSeq" id="XP_020081485.1">
    <property type="nucleotide sequence ID" value="XM_020225896.1"/>
</dbReference>
<evidence type="ECO:0000256" key="3">
    <source>
        <dbReference type="ARBA" id="ARBA00023015"/>
    </source>
</evidence>
<keyword evidence="6" id="KW-0804">Transcription</keyword>
<evidence type="ECO:0000313" key="17">
    <source>
        <dbReference type="RefSeq" id="XP_020081751.1"/>
    </source>
</evidence>
<feature type="region of interest" description="Disordered" evidence="9">
    <location>
        <begin position="478"/>
        <end position="510"/>
    </location>
</feature>
<dbReference type="RefSeq" id="XP_020081699.1">
    <property type="nucleotide sequence ID" value="XM_020226110.1"/>
</dbReference>
<evidence type="ECO:0000313" key="11">
    <source>
        <dbReference type="Proteomes" id="UP000515123"/>
    </source>
</evidence>
<evidence type="ECO:0000313" key="14">
    <source>
        <dbReference type="RefSeq" id="XP_020081581.1"/>
    </source>
</evidence>
<name>A0A6P5EJ73_ANACO</name>
<dbReference type="Proteomes" id="UP000515123">
    <property type="component" value="Linkage group 1"/>
</dbReference>
<evidence type="ECO:0000256" key="2">
    <source>
        <dbReference type="ARBA" id="ARBA00006454"/>
    </source>
</evidence>
<evidence type="ECO:0000256" key="7">
    <source>
        <dbReference type="ARBA" id="ARBA00023242"/>
    </source>
</evidence>